<evidence type="ECO:0000256" key="1">
    <source>
        <dbReference type="SAM" id="MobiDB-lite"/>
    </source>
</evidence>
<name>A0A1V6SCE7_9EURO</name>
<sequence>MAKRWHRTLDTHLGAHTPCNTDYLYDDTWDWDSWRVGYKDPSVLFTTLHAEYNTLKCAIQDPKNWHSDVSEIARTANNKDEFLTLLKKRQEQRFDEIQTAWQKTIIWFANNPLCEDNPPDNAVLWEIFLQFSNHFSYDCLVRYFGSYTTVDQPSTRPLPPNAVESRPAKPPQAKRKGKGKGKMAKSSGVIKSSSRASKAKPKRDDNGQGGVRRSTRLQQRAEQS</sequence>
<accession>A0A1V6SCE7</accession>
<gene>
    <name evidence="2" type="ORF">PENVUL_c002G01484</name>
</gene>
<dbReference type="EMBL" id="MDYP01000002">
    <property type="protein sequence ID" value="OQE11677.1"/>
    <property type="molecule type" value="Genomic_DNA"/>
</dbReference>
<dbReference type="OrthoDB" id="4366798at2759"/>
<reference evidence="3" key="1">
    <citation type="journal article" date="2017" name="Nat. Microbiol.">
        <title>Global analysis of biosynthetic gene clusters reveals vast potential of secondary metabolite production in Penicillium species.</title>
        <authorList>
            <person name="Nielsen J.C."/>
            <person name="Grijseels S."/>
            <person name="Prigent S."/>
            <person name="Ji B."/>
            <person name="Dainat J."/>
            <person name="Nielsen K.F."/>
            <person name="Frisvad J.C."/>
            <person name="Workman M."/>
            <person name="Nielsen J."/>
        </authorList>
    </citation>
    <scope>NUCLEOTIDE SEQUENCE [LARGE SCALE GENOMIC DNA]</scope>
    <source>
        <strain evidence="3">IBT 29486</strain>
    </source>
</reference>
<dbReference type="AlphaFoldDB" id="A0A1V6SCE7"/>
<feature type="region of interest" description="Disordered" evidence="1">
    <location>
        <begin position="151"/>
        <end position="224"/>
    </location>
</feature>
<evidence type="ECO:0000313" key="2">
    <source>
        <dbReference type="EMBL" id="OQE11677.1"/>
    </source>
</evidence>
<keyword evidence="3" id="KW-1185">Reference proteome</keyword>
<feature type="compositionally biased region" description="Basic residues" evidence="1">
    <location>
        <begin position="172"/>
        <end position="183"/>
    </location>
</feature>
<evidence type="ECO:0000313" key="3">
    <source>
        <dbReference type="Proteomes" id="UP000191518"/>
    </source>
</evidence>
<protein>
    <submittedName>
        <fullName evidence="2">Uncharacterized protein</fullName>
    </submittedName>
</protein>
<dbReference type="Proteomes" id="UP000191518">
    <property type="component" value="Unassembled WGS sequence"/>
</dbReference>
<organism evidence="2 3">
    <name type="scientific">Penicillium vulpinum</name>
    <dbReference type="NCBI Taxonomy" id="29845"/>
    <lineage>
        <taxon>Eukaryota</taxon>
        <taxon>Fungi</taxon>
        <taxon>Dikarya</taxon>
        <taxon>Ascomycota</taxon>
        <taxon>Pezizomycotina</taxon>
        <taxon>Eurotiomycetes</taxon>
        <taxon>Eurotiomycetidae</taxon>
        <taxon>Eurotiales</taxon>
        <taxon>Aspergillaceae</taxon>
        <taxon>Penicillium</taxon>
    </lineage>
</organism>
<comment type="caution">
    <text evidence="2">The sequence shown here is derived from an EMBL/GenBank/DDBJ whole genome shotgun (WGS) entry which is preliminary data.</text>
</comment>
<proteinExistence type="predicted"/>